<name>A0A3G4ZR65_9VIRU</name>
<evidence type="ECO:0000313" key="1">
    <source>
        <dbReference type="EMBL" id="AYV76083.1"/>
    </source>
</evidence>
<dbReference type="EMBL" id="MK071982">
    <property type="protein sequence ID" value="AYV76083.1"/>
    <property type="molecule type" value="Genomic_DNA"/>
</dbReference>
<accession>A0A3G4ZR65</accession>
<organism evidence="1">
    <name type="scientific">Terrestrivirus sp</name>
    <dbReference type="NCBI Taxonomy" id="2487775"/>
    <lineage>
        <taxon>Viruses</taxon>
        <taxon>Varidnaviria</taxon>
        <taxon>Bamfordvirae</taxon>
        <taxon>Nucleocytoviricota</taxon>
        <taxon>Megaviricetes</taxon>
        <taxon>Imitervirales</taxon>
        <taxon>Mimiviridae</taxon>
        <taxon>Klosneuvirinae</taxon>
    </lineage>
</organism>
<reference evidence="1" key="1">
    <citation type="submission" date="2018-10" db="EMBL/GenBank/DDBJ databases">
        <title>Hidden diversity of soil giant viruses.</title>
        <authorList>
            <person name="Schulz F."/>
            <person name="Alteio L."/>
            <person name="Goudeau D."/>
            <person name="Ryan E.M."/>
            <person name="Malmstrom R.R."/>
            <person name="Blanchard J."/>
            <person name="Woyke T."/>
        </authorList>
    </citation>
    <scope>NUCLEOTIDE SEQUENCE</scope>
    <source>
        <strain evidence="1">TEV1</strain>
    </source>
</reference>
<proteinExistence type="predicted"/>
<sequence>MSFQDHALRVCKNNAIECIERYKGFIMFFNENDERIPIFFSNDTIIFGLHEKIQSELGKIYDIVFQDDKIIGQVDILNFYSNLKSELQDINEIRVVDGEYLKGFKVNSIYTSGTNFMNFIIKIAELFEFHRLELKDGSYLPLLVSPTSKWGHYYKLNLAIVRYLATEKTFYEGVGFEPIDEKEYRQETKYLDDIKMIKISMIINKINEINREKFISFFIKELKLRVNEITLDYVELNELNELIGDKTVQDVFISFYKRENLVNNKQISIIFYLLCYVYERINNFKQLSYYLNLHEEPLDSDDSYSL</sequence>
<gene>
    <name evidence="1" type="ORF">Terrestrivirus4_131</name>
</gene>
<protein>
    <submittedName>
        <fullName evidence="1">Uncharacterized protein</fullName>
    </submittedName>
</protein>